<evidence type="ECO:0000256" key="11">
    <source>
        <dbReference type="SAM" id="SignalP"/>
    </source>
</evidence>
<dbReference type="Proteomes" id="UP000653454">
    <property type="component" value="Unassembled WGS sequence"/>
</dbReference>
<dbReference type="InterPro" id="IPR009003">
    <property type="entry name" value="Peptidase_S1_PA"/>
</dbReference>
<dbReference type="FunFam" id="2.40.10.10:FF:000068">
    <property type="entry name" value="transmembrane protease serine 2"/>
    <property type="match status" value="1"/>
</dbReference>
<organism evidence="13 14">
    <name type="scientific">Plutella xylostella</name>
    <name type="common">Diamondback moth</name>
    <name type="synonym">Plutella maculipennis</name>
    <dbReference type="NCBI Taxonomy" id="51655"/>
    <lineage>
        <taxon>Eukaryota</taxon>
        <taxon>Metazoa</taxon>
        <taxon>Ecdysozoa</taxon>
        <taxon>Arthropoda</taxon>
        <taxon>Hexapoda</taxon>
        <taxon>Insecta</taxon>
        <taxon>Pterygota</taxon>
        <taxon>Neoptera</taxon>
        <taxon>Endopterygota</taxon>
        <taxon>Lepidoptera</taxon>
        <taxon>Glossata</taxon>
        <taxon>Ditrysia</taxon>
        <taxon>Yponomeutoidea</taxon>
        <taxon>Plutellidae</taxon>
        <taxon>Plutella</taxon>
    </lineage>
</organism>
<comment type="similarity">
    <text evidence="2">Belongs to the peptidase S1 family.</text>
</comment>
<sequence length="253" mass="26960">MATWALLLLIATASAVAASNRIVGGADASIEKYPAIVAIEYLDLETTIWSQACGGNILSPTYVLTAAHCVVESPMRIRAGSSYRESGGTVINVKSSLVHPDYNKLVFLDADIALLKLEKALVYGPGIQQAAIYAQGTEVPDNSAVVHAGWGFIEDEDDGDPSPILQDVTMYTVNYDECARLYSTEQITENMICSGFLGTGGKGPCDQDSGGPMYYNNVLVGLVSWHYGCGSAEYPSINAKVSAFTDWIVANAV</sequence>
<evidence type="ECO:0000256" key="6">
    <source>
        <dbReference type="ARBA" id="ARBA00022825"/>
    </source>
</evidence>
<comment type="function">
    <text evidence="9">Fibrinolytic activity; shows preferential cleavage of Arg-Gly bonds in all three fibrinogen chains. Contact with the caterpillars causes severe bleeding, due the anticoagulant effect of the protein.</text>
</comment>
<evidence type="ECO:0000256" key="9">
    <source>
        <dbReference type="ARBA" id="ARBA00055534"/>
    </source>
</evidence>
<feature type="signal peptide" evidence="11">
    <location>
        <begin position="1"/>
        <end position="17"/>
    </location>
</feature>
<evidence type="ECO:0000256" key="1">
    <source>
        <dbReference type="ARBA" id="ARBA00004239"/>
    </source>
</evidence>
<dbReference type="PRINTS" id="PR00722">
    <property type="entry name" value="CHYMOTRYPSIN"/>
</dbReference>
<dbReference type="InterPro" id="IPR050430">
    <property type="entry name" value="Peptidase_S1"/>
</dbReference>
<dbReference type="PROSITE" id="PS50240">
    <property type="entry name" value="TRYPSIN_DOM"/>
    <property type="match status" value="1"/>
</dbReference>
<evidence type="ECO:0000256" key="3">
    <source>
        <dbReference type="ARBA" id="ARBA00022656"/>
    </source>
</evidence>
<keyword evidence="3" id="KW-0800">Toxin</keyword>
<comment type="subcellular location">
    <subcellularLocation>
        <location evidence="1">Secreted</location>
        <location evidence="1">Extracellular space</location>
    </subcellularLocation>
</comment>
<dbReference type="Pfam" id="PF00089">
    <property type="entry name" value="Trypsin"/>
    <property type="match status" value="1"/>
</dbReference>
<comment type="caution">
    <text evidence="13">The sequence shown here is derived from an EMBL/GenBank/DDBJ whole genome shotgun (WGS) entry which is preliminary data.</text>
</comment>
<evidence type="ECO:0000256" key="4">
    <source>
        <dbReference type="ARBA" id="ARBA00022670"/>
    </source>
</evidence>
<keyword evidence="4" id="KW-0645">Protease</keyword>
<evidence type="ECO:0000256" key="2">
    <source>
        <dbReference type="ARBA" id="ARBA00007664"/>
    </source>
</evidence>
<gene>
    <name evidence="13" type="ORF">PLXY2_LOCUS458</name>
</gene>
<dbReference type="InterPro" id="IPR001254">
    <property type="entry name" value="Trypsin_dom"/>
</dbReference>
<dbReference type="Gene3D" id="2.40.10.10">
    <property type="entry name" value="Trypsin-like serine proteases"/>
    <property type="match status" value="1"/>
</dbReference>
<name>A0A8S4D331_PLUXY</name>
<dbReference type="GO" id="GO:0006508">
    <property type="term" value="P:proteolysis"/>
    <property type="evidence" value="ECO:0007669"/>
    <property type="project" value="UniProtKB-KW"/>
</dbReference>
<evidence type="ECO:0000256" key="10">
    <source>
        <dbReference type="ARBA" id="ARBA00084094"/>
    </source>
</evidence>
<keyword evidence="14" id="KW-1185">Reference proteome</keyword>
<dbReference type="EMBL" id="CAJHNJ030000001">
    <property type="protein sequence ID" value="CAG9089212.1"/>
    <property type="molecule type" value="Genomic_DNA"/>
</dbReference>
<dbReference type="GO" id="GO:0090729">
    <property type="term" value="F:toxin activity"/>
    <property type="evidence" value="ECO:0007669"/>
    <property type="project" value="UniProtKB-KW"/>
</dbReference>
<proteinExistence type="inferred from homology"/>
<keyword evidence="7" id="KW-1015">Disulfide bond</keyword>
<dbReference type="SUPFAM" id="SSF50494">
    <property type="entry name" value="Trypsin-like serine proteases"/>
    <property type="match status" value="1"/>
</dbReference>
<evidence type="ECO:0000259" key="12">
    <source>
        <dbReference type="PROSITE" id="PS50240"/>
    </source>
</evidence>
<dbReference type="CDD" id="cd00190">
    <property type="entry name" value="Tryp_SPc"/>
    <property type="match status" value="1"/>
</dbReference>
<dbReference type="SMART" id="SM00020">
    <property type="entry name" value="Tryp_SPc"/>
    <property type="match status" value="1"/>
</dbReference>
<evidence type="ECO:0000256" key="8">
    <source>
        <dbReference type="ARBA" id="ARBA00023240"/>
    </source>
</evidence>
<dbReference type="InterPro" id="IPR018114">
    <property type="entry name" value="TRYPSIN_HIS"/>
</dbReference>
<keyword evidence="5" id="KW-0378">Hydrolase</keyword>
<keyword evidence="6" id="KW-0720">Serine protease</keyword>
<evidence type="ECO:0000256" key="7">
    <source>
        <dbReference type="ARBA" id="ARBA00023157"/>
    </source>
</evidence>
<dbReference type="GO" id="GO:0005576">
    <property type="term" value="C:extracellular region"/>
    <property type="evidence" value="ECO:0007669"/>
    <property type="project" value="UniProtKB-SubCell"/>
</dbReference>
<dbReference type="InterPro" id="IPR043504">
    <property type="entry name" value="Peptidase_S1_PA_chymotrypsin"/>
</dbReference>
<dbReference type="GO" id="GO:0004252">
    <property type="term" value="F:serine-type endopeptidase activity"/>
    <property type="evidence" value="ECO:0007669"/>
    <property type="project" value="InterPro"/>
</dbReference>
<dbReference type="AlphaFoldDB" id="A0A8S4D331"/>
<keyword evidence="8" id="KW-1199">Hemostasis impairing toxin</keyword>
<evidence type="ECO:0000313" key="14">
    <source>
        <dbReference type="Proteomes" id="UP000653454"/>
    </source>
</evidence>
<evidence type="ECO:0000313" key="13">
    <source>
        <dbReference type="EMBL" id="CAG9089212.1"/>
    </source>
</evidence>
<keyword evidence="11" id="KW-0732">Signal</keyword>
<dbReference type="PROSITE" id="PS00134">
    <property type="entry name" value="TRYPSIN_HIS"/>
    <property type="match status" value="1"/>
</dbReference>
<reference evidence="13" key="1">
    <citation type="submission" date="2020-11" db="EMBL/GenBank/DDBJ databases">
        <authorList>
            <person name="Whiteford S."/>
        </authorList>
    </citation>
    <scope>NUCLEOTIDE SEQUENCE</scope>
</reference>
<feature type="domain" description="Peptidase S1" evidence="12">
    <location>
        <begin position="22"/>
        <end position="253"/>
    </location>
</feature>
<accession>A0A8S4D331</accession>
<dbReference type="InterPro" id="IPR001314">
    <property type="entry name" value="Peptidase_S1A"/>
</dbReference>
<feature type="chain" id="PRO_5035725577" evidence="11">
    <location>
        <begin position="18"/>
        <end position="253"/>
    </location>
</feature>
<evidence type="ECO:0000256" key="5">
    <source>
        <dbReference type="ARBA" id="ARBA00022801"/>
    </source>
</evidence>
<dbReference type="PANTHER" id="PTHR24276">
    <property type="entry name" value="POLYSERASE-RELATED"/>
    <property type="match status" value="1"/>
</dbReference>
<protein>
    <submittedName>
        <fullName evidence="13">(diamondback moth) hypothetical protein</fullName>
    </submittedName>
</protein>
<keyword evidence="10" id="KW-1205">Fibrinolytic toxin</keyword>
<dbReference type="PANTHER" id="PTHR24276:SF91">
    <property type="entry name" value="AT26814P-RELATED"/>
    <property type="match status" value="1"/>
</dbReference>